<dbReference type="InterPro" id="IPR056074">
    <property type="entry name" value="DUF7657"/>
</dbReference>
<feature type="transmembrane region" description="Helical" evidence="1">
    <location>
        <begin position="403"/>
        <end position="421"/>
    </location>
</feature>
<keyword evidence="1" id="KW-1133">Transmembrane helix</keyword>
<feature type="domain" description="DUF7654" evidence="2">
    <location>
        <begin position="570"/>
        <end position="709"/>
    </location>
</feature>
<feature type="transmembrane region" description="Helical" evidence="1">
    <location>
        <begin position="253"/>
        <end position="270"/>
    </location>
</feature>
<evidence type="ECO:0000259" key="3">
    <source>
        <dbReference type="Pfam" id="PF24677"/>
    </source>
</evidence>
<feature type="transmembrane region" description="Helical" evidence="1">
    <location>
        <begin position="428"/>
        <end position="448"/>
    </location>
</feature>
<keyword evidence="1" id="KW-0812">Transmembrane</keyword>
<dbReference type="AlphaFoldDB" id="R6N1C7"/>
<feature type="transmembrane region" description="Helical" evidence="1">
    <location>
        <begin position="201"/>
        <end position="221"/>
    </location>
</feature>
<evidence type="ECO:0000313" key="4">
    <source>
        <dbReference type="EMBL" id="CDC04835.1"/>
    </source>
</evidence>
<protein>
    <submittedName>
        <fullName evidence="4">Uncharacterized protein</fullName>
    </submittedName>
</protein>
<feature type="domain" description="DUF7657" evidence="3">
    <location>
        <begin position="86"/>
        <end position="482"/>
    </location>
</feature>
<evidence type="ECO:0000259" key="2">
    <source>
        <dbReference type="Pfam" id="PF24672"/>
    </source>
</evidence>
<feature type="transmembrane region" description="Helical" evidence="1">
    <location>
        <begin position="519"/>
        <end position="536"/>
    </location>
</feature>
<feature type="transmembrane region" description="Helical" evidence="1">
    <location>
        <begin position="52"/>
        <end position="77"/>
    </location>
</feature>
<feature type="transmembrane region" description="Helical" evidence="1">
    <location>
        <begin position="12"/>
        <end position="32"/>
    </location>
</feature>
<evidence type="ECO:0000256" key="1">
    <source>
        <dbReference type="SAM" id="Phobius"/>
    </source>
</evidence>
<dbReference type="EMBL" id="CBEP010000081">
    <property type="protein sequence ID" value="CDC04835.1"/>
    <property type="molecule type" value="Genomic_DNA"/>
</dbReference>
<evidence type="ECO:0000313" key="5">
    <source>
        <dbReference type="Proteomes" id="UP000018168"/>
    </source>
</evidence>
<name>R6N1C7_9FIRM</name>
<feature type="transmembrane region" description="Helical" evidence="1">
    <location>
        <begin position="228"/>
        <end position="247"/>
    </location>
</feature>
<dbReference type="Proteomes" id="UP000018168">
    <property type="component" value="Unassembled WGS sequence"/>
</dbReference>
<dbReference type="Pfam" id="PF24677">
    <property type="entry name" value="DUF7657"/>
    <property type="match status" value="1"/>
</dbReference>
<comment type="caution">
    <text evidence="4">The sequence shown here is derived from an EMBL/GenBank/DDBJ whole genome shotgun (WGS) entry which is preliminary data.</text>
</comment>
<proteinExistence type="predicted"/>
<feature type="transmembrane region" description="Helical" evidence="1">
    <location>
        <begin position="460"/>
        <end position="479"/>
    </location>
</feature>
<keyword evidence="1" id="KW-0472">Membrane</keyword>
<organism evidence="4 5">
    <name type="scientific">[Clostridium] leptum CAG:27</name>
    <dbReference type="NCBI Taxonomy" id="1263068"/>
    <lineage>
        <taxon>Bacteria</taxon>
        <taxon>Bacillati</taxon>
        <taxon>Bacillota</taxon>
        <taxon>Clostridia</taxon>
        <taxon>Eubacteriales</taxon>
        <taxon>Oscillospiraceae</taxon>
        <taxon>Oscillospiraceae incertae sedis</taxon>
    </lineage>
</organism>
<feature type="transmembrane region" description="Helical" evidence="1">
    <location>
        <begin position="89"/>
        <end position="115"/>
    </location>
</feature>
<feature type="transmembrane region" description="Helical" evidence="1">
    <location>
        <begin position="300"/>
        <end position="319"/>
    </location>
</feature>
<reference evidence="4" key="1">
    <citation type="submission" date="2012-11" db="EMBL/GenBank/DDBJ databases">
        <title>Dependencies among metagenomic species, viruses, plasmids and units of genetic variation.</title>
        <authorList>
            <person name="Nielsen H.B."/>
            <person name="Almeida M."/>
            <person name="Juncker A.S."/>
            <person name="Rasmussen S."/>
            <person name="Li J."/>
            <person name="Sunagawa S."/>
            <person name="Plichta D."/>
            <person name="Gautier L."/>
            <person name="Le Chatelier E."/>
            <person name="Peletier E."/>
            <person name="Bonde I."/>
            <person name="Nielsen T."/>
            <person name="Manichanh C."/>
            <person name="Arumugam M."/>
            <person name="Batto J."/>
            <person name="Santos M.B.Q.D."/>
            <person name="Blom N."/>
            <person name="Borruel N."/>
            <person name="Burgdorf K.S."/>
            <person name="Boumezbeur F."/>
            <person name="Casellas F."/>
            <person name="Dore J."/>
            <person name="Guarner F."/>
            <person name="Hansen T."/>
            <person name="Hildebrand F."/>
            <person name="Kaas R.S."/>
            <person name="Kennedy S."/>
            <person name="Kristiansen K."/>
            <person name="Kultima J.R."/>
            <person name="Leonard P."/>
            <person name="Levenez F."/>
            <person name="Lund O."/>
            <person name="Moumen B."/>
            <person name="Le Paslier D."/>
            <person name="Pons N."/>
            <person name="Pedersen O."/>
            <person name="Prifti E."/>
            <person name="Qin J."/>
            <person name="Raes J."/>
            <person name="Tap J."/>
            <person name="Tims S."/>
            <person name="Ussery D.W."/>
            <person name="Yamada T."/>
            <person name="MetaHit consortium"/>
            <person name="Renault P."/>
            <person name="Sicheritz-Ponten T."/>
            <person name="Bork P."/>
            <person name="Wang J."/>
            <person name="Brunak S."/>
            <person name="Ehrlich S.D."/>
        </authorList>
    </citation>
    <scope>NUCLEOTIDE SEQUENCE [LARGE SCALE GENOMIC DNA]</scope>
</reference>
<dbReference type="Pfam" id="PF24672">
    <property type="entry name" value="DUF7654"/>
    <property type="match status" value="1"/>
</dbReference>
<feature type="transmembrane region" description="Helical" evidence="1">
    <location>
        <begin position="331"/>
        <end position="350"/>
    </location>
</feature>
<sequence>MHPSGRQLWKKWLTCGASALLFAVVAVFFYFYRQLIYLGGNIEISVVFSQLFWKAFLVGLIGFFCFFAILFFGYRLLQPFGNFLYRWRYMVAATVLFACVLLNLNGSSIGCWNGILADGQDDGLLFGVNRAVRSDEWAVNTPMAFAQYYDPQGAYPYFGQVMRGAITDSFIVYGQPVWDIAVLFRPFHWGYLLLGAERGLSFFWCARLIALFMVTFELSMLLTNRKRVLSLASALLVAFSSQVQWWFAVNSLVEMLVFGQLAVLIVHYFMVTKKIWARTLLMIGMAFCGGAYILTFYPSWQVPLGYAFLALIVGVIIVDRKECIFVWKRDFAFLLLFIVLLAGGMAYVLSKSLDTVKIVLNTAYPGARIATGGGFFDRLFNYPATLLFPISQTNLPGNSCEQAVFYDFFPMGIFLSLWILLKEKNRDPFLICLLTAQVVLLAYCTFQFPEALSKILLLSYSQAARAFLAVGFINILLLIRSMTLLQARISPWIAAAIAVLLGILVGIACMRNFPEYLSIVKTVGAALVVAAGFYVILRRHEKLFLCGSLLIVLVSGVLVNPIRQGATFLQQDSLIKEIRTIEQEKPGIWIVENAGYPLINIPVLAGAPTINSTNVYPNLERWSQLDPEGSNEEIYNRYAHILITLTDEEATEFELRQADVFHLTLNIEDLPKLGGSYILTTRNLDELANSKIQLQLVSQIKSYFIYKVEGALS</sequence>
<feature type="transmembrane region" description="Helical" evidence="1">
    <location>
        <begin position="491"/>
        <end position="513"/>
    </location>
</feature>
<accession>R6N1C7</accession>
<gene>
    <name evidence="4" type="ORF">BN578_00370</name>
</gene>
<feature type="transmembrane region" description="Helical" evidence="1">
    <location>
        <begin position="543"/>
        <end position="562"/>
    </location>
</feature>
<feature type="transmembrane region" description="Helical" evidence="1">
    <location>
        <begin position="275"/>
        <end position="294"/>
    </location>
</feature>
<dbReference type="InterPro" id="IPR056071">
    <property type="entry name" value="DUF7654"/>
</dbReference>